<dbReference type="InterPro" id="IPR016163">
    <property type="entry name" value="Ald_DH_C"/>
</dbReference>
<dbReference type="Gene3D" id="3.40.309.10">
    <property type="entry name" value="Aldehyde Dehydrogenase, Chain A, domain 2"/>
    <property type="match status" value="1"/>
</dbReference>
<dbReference type="STRING" id="1043493.SAMN05421637_0170"/>
<organism evidence="11 12">
    <name type="scientific">Demequina mangrovi</name>
    <dbReference type="NCBI Taxonomy" id="1043493"/>
    <lineage>
        <taxon>Bacteria</taxon>
        <taxon>Bacillati</taxon>
        <taxon>Actinomycetota</taxon>
        <taxon>Actinomycetes</taxon>
        <taxon>Micrococcales</taxon>
        <taxon>Demequinaceae</taxon>
        <taxon>Demequina</taxon>
    </lineage>
</organism>
<gene>
    <name evidence="11" type="ORF">SAMN05421637_0170</name>
</gene>
<protein>
    <recommendedName>
        <fullName evidence="2">L-glutamate gamma-semialdehyde dehydrogenase</fullName>
        <ecNumber evidence="2">1.2.1.88</ecNumber>
    </recommendedName>
</protein>
<dbReference type="SUPFAM" id="SSF51730">
    <property type="entry name" value="FAD-linked oxidoreductase"/>
    <property type="match status" value="1"/>
</dbReference>
<dbReference type="Pfam" id="PF00171">
    <property type="entry name" value="Aldedh"/>
    <property type="match status" value="1"/>
</dbReference>
<evidence type="ECO:0000256" key="5">
    <source>
        <dbReference type="ARBA" id="ARBA00048142"/>
    </source>
</evidence>
<dbReference type="InterPro" id="IPR002872">
    <property type="entry name" value="Proline_DH_dom"/>
</dbReference>
<dbReference type="PANTHER" id="PTHR42862">
    <property type="entry name" value="DELTA-1-PYRROLINE-5-CARBOXYLATE DEHYDROGENASE 1, ISOFORM A-RELATED"/>
    <property type="match status" value="1"/>
</dbReference>
<dbReference type="PROSITE" id="PS00070">
    <property type="entry name" value="ALDEHYDE_DEHYDR_CYS"/>
    <property type="match status" value="1"/>
</dbReference>
<feature type="domain" description="Aldehyde dehydrogenase" evidence="9">
    <location>
        <begin position="506"/>
        <end position="921"/>
    </location>
</feature>
<dbReference type="InterPro" id="IPR016162">
    <property type="entry name" value="Ald_DH_N"/>
</dbReference>
<proteinExistence type="inferred from homology"/>
<evidence type="ECO:0000313" key="11">
    <source>
        <dbReference type="EMBL" id="SEI84566.1"/>
    </source>
</evidence>
<evidence type="ECO:0000259" key="10">
    <source>
        <dbReference type="Pfam" id="PF01619"/>
    </source>
</evidence>
<sequence length="1120" mass="119711">MSPLAPERLHTADDTVALVRDWLRRSHAFPIDGSARLLARMLRDPQGLPFLTDFVDGIVRPEDTAVAAASLRRIVRRPHRFLPMYQRIALQAGALASYVLPGLVVAVCRRVVRAMVGHLVVDASERRLAGALTALRAKGSELNLNLLGEAVLGAAEADRRLERTLALLGRDDVDYVSLKVSAAVAPHSPWSFDRTVDAVVERLAPLYELAARKDGAFVNLDMEEYRDLDLTVAVFTRLLERPGMERLTAGIVLQAYLPDSLGAMHHLQEWAAARVAGGGAPIKVRLVKGANLSMERVDAELHGWPLATWGSKEESDAHYKRILDYALDPERMANVRLGVAGHNLFDIAHTLLTARDRGVDEGLDFEMLLGMGEHVARAVAEDTGPLRLYTPVVHPAEFDVALAYLVRRLEEVASPANFMSALYDLDDDATFAREESRFRGSLARAEEPAAGSHRAVGRPAVATDTFVNTPDTDPSIAASRAWARAIQDGAATADAGLATLRAARVEDPAAVTAEVAAAKTGAASWQARTPEERAAVLHAAGRTLEARRTDLVTVMMAEAGKTIDQSDPEVSEAVDFAHYYAVRSLDLHRFEGAVPRPRDVTVVTPPWNFPVAIPAGSTLAALAAGSAVVLKPAEQAARCGALLAEILWEAGVPREALRLVDIDAAGIDAGLGDALLGDPRVDQVILTGAYETGELFHRVRPGLRLVAETSGKNAVIVTPSADLDLAARDVAQSAFGHAGQKCSAASLAILVGSVATSRRFHAQLEDAVRSLAVGAADDPTTQMGPIIEPAQGKLLRALTTLEPGERWLVEPSRLDDEGRTWTPGVRTGVRPGSWFHLTECFGPVLGIMTAATLDEAIEIQNAVDYGLTAGIHTLDGAEIAHWLTQVEAGNAYVNRGITGAIVQRQPFGGWKRSVVGPTAKAGGPSYLVGLTGWERRDVEADEAPVLSIVRDAPAWVRAAAAADARAWREHFGTAIDRSGLASEHDALRYSPATTEIRWDGVDEDDLRRVCAARLRAGGQGGVSTAHRPSAGLARALAVAGLAVTVETEDQLVDRLAGDGARVRAIGTAPAQRPDLAVYDGPVTGAPEVELLPFVREQAVSVTMHRFGTPWPVADAVVAAL</sequence>
<comment type="similarity">
    <text evidence="8">Belongs to the aldehyde dehydrogenase family.</text>
</comment>
<dbReference type="GO" id="GO:0009898">
    <property type="term" value="C:cytoplasmic side of plasma membrane"/>
    <property type="evidence" value="ECO:0007669"/>
    <property type="project" value="TreeGrafter"/>
</dbReference>
<evidence type="ECO:0000256" key="8">
    <source>
        <dbReference type="RuleBase" id="RU003345"/>
    </source>
</evidence>
<dbReference type="PROSITE" id="PS00687">
    <property type="entry name" value="ALDEHYDE_DEHYDR_GLU"/>
    <property type="match status" value="1"/>
</dbReference>
<dbReference type="eggNOG" id="COG0506">
    <property type="taxonomic scope" value="Bacteria"/>
</dbReference>
<accession>A0A1H6TZE7</accession>
<dbReference type="InterPro" id="IPR050485">
    <property type="entry name" value="Proline_metab_enzyme"/>
</dbReference>
<dbReference type="InterPro" id="IPR015590">
    <property type="entry name" value="Aldehyde_DH_dom"/>
</dbReference>
<dbReference type="SUPFAM" id="SSF53720">
    <property type="entry name" value="ALDH-like"/>
    <property type="match status" value="1"/>
</dbReference>
<evidence type="ECO:0000259" key="9">
    <source>
        <dbReference type="Pfam" id="PF00171"/>
    </source>
</evidence>
<feature type="domain" description="Proline dehydrogenase" evidence="10">
    <location>
        <begin position="132"/>
        <end position="420"/>
    </location>
</feature>
<feature type="active site" evidence="6 7">
    <location>
        <position position="708"/>
    </location>
</feature>
<evidence type="ECO:0000256" key="6">
    <source>
        <dbReference type="PIRSR" id="PIRSR000197-1"/>
    </source>
</evidence>
<reference evidence="12" key="1">
    <citation type="submission" date="2016-10" db="EMBL/GenBank/DDBJ databases">
        <authorList>
            <person name="Varghese N."/>
        </authorList>
    </citation>
    <scope>NUCLEOTIDE SEQUENCE [LARGE SCALE GENOMIC DNA]</scope>
    <source>
        <strain evidence="12">DSM 24868</strain>
    </source>
</reference>
<dbReference type="InterPro" id="IPR016161">
    <property type="entry name" value="Ald_DH/histidinol_DH"/>
</dbReference>
<evidence type="ECO:0000313" key="12">
    <source>
        <dbReference type="Proteomes" id="UP000183315"/>
    </source>
</evidence>
<dbReference type="Gene3D" id="3.20.20.220">
    <property type="match status" value="1"/>
</dbReference>
<dbReference type="GO" id="GO:0010133">
    <property type="term" value="P:L-proline catabolic process to L-glutamate"/>
    <property type="evidence" value="ECO:0007669"/>
    <property type="project" value="InterPro"/>
</dbReference>
<evidence type="ECO:0000256" key="1">
    <source>
        <dbReference type="ARBA" id="ARBA00004786"/>
    </source>
</evidence>
<evidence type="ECO:0000256" key="3">
    <source>
        <dbReference type="ARBA" id="ARBA00023002"/>
    </source>
</evidence>
<dbReference type="InterPro" id="IPR016160">
    <property type="entry name" value="Ald_DH_CS_CYS"/>
</dbReference>
<feature type="active site" evidence="6">
    <location>
        <position position="742"/>
    </location>
</feature>
<evidence type="ECO:0000256" key="7">
    <source>
        <dbReference type="PROSITE-ProRule" id="PRU10007"/>
    </source>
</evidence>
<dbReference type="InterPro" id="IPR029041">
    <property type="entry name" value="FAD-linked_oxidoreductase-like"/>
</dbReference>
<dbReference type="InterPro" id="IPR029510">
    <property type="entry name" value="Ald_DH_CS_GLU"/>
</dbReference>
<dbReference type="Proteomes" id="UP000183315">
    <property type="component" value="Unassembled WGS sequence"/>
</dbReference>
<comment type="catalytic activity">
    <reaction evidence="5">
        <text>L-glutamate 5-semialdehyde + NAD(+) + H2O = L-glutamate + NADH + 2 H(+)</text>
        <dbReference type="Rhea" id="RHEA:30235"/>
        <dbReference type="ChEBI" id="CHEBI:15377"/>
        <dbReference type="ChEBI" id="CHEBI:15378"/>
        <dbReference type="ChEBI" id="CHEBI:29985"/>
        <dbReference type="ChEBI" id="CHEBI:57540"/>
        <dbReference type="ChEBI" id="CHEBI:57945"/>
        <dbReference type="ChEBI" id="CHEBI:58066"/>
        <dbReference type="EC" id="1.2.1.88"/>
    </reaction>
</comment>
<dbReference type="AlphaFoldDB" id="A0A1H6TZE7"/>
<dbReference type="GO" id="GO:0003700">
    <property type="term" value="F:DNA-binding transcription factor activity"/>
    <property type="evidence" value="ECO:0007669"/>
    <property type="project" value="InterPro"/>
</dbReference>
<comment type="pathway">
    <text evidence="1">Amino-acid degradation; L-proline degradation into L-glutamate; L-glutamate from L-proline: step 2/2.</text>
</comment>
<dbReference type="GO" id="GO:0004657">
    <property type="term" value="F:proline dehydrogenase activity"/>
    <property type="evidence" value="ECO:0007669"/>
    <property type="project" value="InterPro"/>
</dbReference>
<dbReference type="InterPro" id="IPR025703">
    <property type="entry name" value="Bifunct_PutA"/>
</dbReference>
<dbReference type="PIRSF" id="PIRSF000197">
    <property type="entry name" value="Bifunct_PutA"/>
    <property type="match status" value="1"/>
</dbReference>
<dbReference type="EMBL" id="FNZI01000001">
    <property type="protein sequence ID" value="SEI84566.1"/>
    <property type="molecule type" value="Genomic_DNA"/>
</dbReference>
<dbReference type="eggNOG" id="COG1012">
    <property type="taxonomic scope" value="Bacteria"/>
</dbReference>
<dbReference type="PANTHER" id="PTHR42862:SF1">
    <property type="entry name" value="DELTA-1-PYRROLINE-5-CARBOXYLATE DEHYDROGENASE 2, ISOFORM A-RELATED"/>
    <property type="match status" value="1"/>
</dbReference>
<dbReference type="OrthoDB" id="9812625at2"/>
<name>A0A1H6TZE7_9MICO</name>
<keyword evidence="4" id="KW-0520">NAD</keyword>
<evidence type="ECO:0000256" key="2">
    <source>
        <dbReference type="ARBA" id="ARBA00012884"/>
    </source>
</evidence>
<keyword evidence="3 8" id="KW-0560">Oxidoreductase</keyword>
<dbReference type="GO" id="GO:0003842">
    <property type="term" value="F:L-glutamate gamma-semialdehyde dehydrogenase activity"/>
    <property type="evidence" value="ECO:0007669"/>
    <property type="project" value="UniProtKB-EC"/>
</dbReference>
<keyword evidence="12" id="KW-1185">Reference proteome</keyword>
<dbReference type="Pfam" id="PF01619">
    <property type="entry name" value="Pro_dh"/>
    <property type="match status" value="1"/>
</dbReference>
<dbReference type="EC" id="1.2.1.88" evidence="2"/>
<dbReference type="Gene3D" id="3.40.605.10">
    <property type="entry name" value="Aldehyde Dehydrogenase, Chain A, domain 1"/>
    <property type="match status" value="1"/>
</dbReference>
<evidence type="ECO:0000256" key="4">
    <source>
        <dbReference type="ARBA" id="ARBA00023027"/>
    </source>
</evidence>